<reference evidence="2" key="1">
    <citation type="journal article" date="2005" name="Environ. Microbiol.">
        <title>Genetic and functional properties of uncultivated thermophilic crenarchaeotes from a subsurface gold mine as revealed by analysis of genome fragments.</title>
        <authorList>
            <person name="Nunoura T."/>
            <person name="Hirayama H."/>
            <person name="Takami H."/>
            <person name="Oida H."/>
            <person name="Nishi S."/>
            <person name="Shimamura S."/>
            <person name="Suzuki Y."/>
            <person name="Inagaki F."/>
            <person name="Takai K."/>
            <person name="Nealson K.H."/>
            <person name="Horikoshi K."/>
        </authorList>
    </citation>
    <scope>NUCLEOTIDE SEQUENCE</scope>
</reference>
<gene>
    <name evidence="2" type="ORF">HGMM_OP4C749</name>
</gene>
<name>H5SUB3_ACEAU</name>
<keyword evidence="1" id="KW-0175">Coiled coil</keyword>
<evidence type="ECO:0000256" key="1">
    <source>
        <dbReference type="SAM" id="Coils"/>
    </source>
</evidence>
<evidence type="ECO:0000313" key="2">
    <source>
        <dbReference type="EMBL" id="BAL60113.1"/>
    </source>
</evidence>
<dbReference type="EMBL" id="AP011803">
    <property type="protein sequence ID" value="BAL60113.1"/>
    <property type="molecule type" value="Genomic_DNA"/>
</dbReference>
<sequence>MGRSKKIRKHIAGRERQIELHKEKIAEERAKPSPDWKLIRKWEKDIAIFQREIEELTARLPSKRKRGG</sequence>
<dbReference type="AlphaFoldDB" id="H5SUB3"/>
<accession>H5SUB3</accession>
<proteinExistence type="predicted"/>
<feature type="coiled-coil region" evidence="1">
    <location>
        <begin position="11"/>
        <end position="59"/>
    </location>
</feature>
<reference evidence="2" key="2">
    <citation type="journal article" date="2012" name="PLoS ONE">
        <title>A Deeply Branching Thermophilic Bacterium with an Ancient Acetyl-CoA Pathway Dominates a Subsurface Ecosystem.</title>
        <authorList>
            <person name="Takami H."/>
            <person name="Noguchi H."/>
            <person name="Takaki Y."/>
            <person name="Uchiyama I."/>
            <person name="Toyoda A."/>
            <person name="Nishi S."/>
            <person name="Chee G.-J."/>
            <person name="Arai W."/>
            <person name="Nunoura T."/>
            <person name="Itoh T."/>
            <person name="Hattori M."/>
            <person name="Takai K."/>
        </authorList>
    </citation>
    <scope>NUCLEOTIDE SEQUENCE</scope>
</reference>
<organism evidence="2">
    <name type="scientific">Acetithermum autotrophicum</name>
    <dbReference type="NCBI Taxonomy" id="1446466"/>
    <lineage>
        <taxon>Bacteria</taxon>
        <taxon>Candidatus Bipolaricaulota</taxon>
        <taxon>Candidatus Acetithermum</taxon>
    </lineage>
</organism>
<protein>
    <submittedName>
        <fullName evidence="2">Hypothetical conserved protein</fullName>
    </submittedName>
</protein>